<feature type="transmembrane region" description="Helical" evidence="7">
    <location>
        <begin position="165"/>
        <end position="183"/>
    </location>
</feature>
<dbReference type="Pfam" id="PF07690">
    <property type="entry name" value="MFS_1"/>
    <property type="match status" value="1"/>
</dbReference>
<name>A0A455T164_9CHLR</name>
<feature type="transmembrane region" description="Helical" evidence="7">
    <location>
        <begin position="59"/>
        <end position="79"/>
    </location>
</feature>
<evidence type="ECO:0000256" key="6">
    <source>
        <dbReference type="ARBA" id="ARBA00023136"/>
    </source>
</evidence>
<evidence type="ECO:0000256" key="4">
    <source>
        <dbReference type="ARBA" id="ARBA00022692"/>
    </source>
</evidence>
<dbReference type="PANTHER" id="PTHR43045">
    <property type="entry name" value="SHIKIMATE TRANSPORTER"/>
    <property type="match status" value="1"/>
</dbReference>
<dbReference type="InterPro" id="IPR011701">
    <property type="entry name" value="MFS"/>
</dbReference>
<protein>
    <submittedName>
        <fullName evidence="9">MFS transporter</fullName>
    </submittedName>
</protein>
<gene>
    <name evidence="9" type="ORF">KTA_13000</name>
</gene>
<feature type="transmembrane region" description="Helical" evidence="7">
    <location>
        <begin position="334"/>
        <end position="355"/>
    </location>
</feature>
<dbReference type="InterPro" id="IPR005829">
    <property type="entry name" value="Sugar_transporter_CS"/>
</dbReference>
<feature type="transmembrane region" description="Helical" evidence="7">
    <location>
        <begin position="121"/>
        <end position="144"/>
    </location>
</feature>
<dbReference type="PROSITE" id="PS50850">
    <property type="entry name" value="MFS"/>
    <property type="match status" value="1"/>
</dbReference>
<keyword evidence="3" id="KW-1003">Cell membrane</keyword>
<evidence type="ECO:0000256" key="3">
    <source>
        <dbReference type="ARBA" id="ARBA00022475"/>
    </source>
</evidence>
<dbReference type="InterPro" id="IPR020846">
    <property type="entry name" value="MFS_dom"/>
</dbReference>
<reference evidence="9" key="1">
    <citation type="submission" date="2018-12" db="EMBL/GenBank/DDBJ databases">
        <title>Novel natural products biosynthetic potential of the class Ktedonobacteria.</title>
        <authorList>
            <person name="Zheng Y."/>
            <person name="Saitou A."/>
            <person name="Wang C.M."/>
            <person name="Toyoda A."/>
            <person name="Minakuchi Y."/>
            <person name="Sekiguchi Y."/>
            <person name="Ueda K."/>
            <person name="Takano H."/>
            <person name="Sakai Y."/>
            <person name="Yokota A."/>
            <person name="Yabe S."/>
        </authorList>
    </citation>
    <scope>NUCLEOTIDE SEQUENCE</scope>
    <source>
        <strain evidence="9">A3-2</strain>
    </source>
</reference>
<comment type="subcellular location">
    <subcellularLocation>
        <location evidence="1">Cell membrane</location>
        <topology evidence="1">Multi-pass membrane protein</topology>
    </subcellularLocation>
</comment>
<dbReference type="GO" id="GO:0005886">
    <property type="term" value="C:plasma membrane"/>
    <property type="evidence" value="ECO:0007669"/>
    <property type="project" value="UniProtKB-SubCell"/>
</dbReference>
<keyword evidence="2" id="KW-0813">Transport</keyword>
<dbReference type="Gene3D" id="1.20.1250.20">
    <property type="entry name" value="MFS general substrate transporter like domains"/>
    <property type="match status" value="1"/>
</dbReference>
<accession>A0A455T164</accession>
<feature type="transmembrane region" description="Helical" evidence="7">
    <location>
        <begin position="280"/>
        <end position="299"/>
    </location>
</feature>
<dbReference type="GO" id="GO:0022857">
    <property type="term" value="F:transmembrane transporter activity"/>
    <property type="evidence" value="ECO:0007669"/>
    <property type="project" value="InterPro"/>
</dbReference>
<dbReference type="CDD" id="cd17369">
    <property type="entry name" value="MFS_ShiA_like"/>
    <property type="match status" value="1"/>
</dbReference>
<evidence type="ECO:0000313" key="9">
    <source>
        <dbReference type="EMBL" id="BBH93101.1"/>
    </source>
</evidence>
<dbReference type="SUPFAM" id="SSF103473">
    <property type="entry name" value="MFS general substrate transporter"/>
    <property type="match status" value="1"/>
</dbReference>
<feature type="transmembrane region" description="Helical" evidence="7">
    <location>
        <begin position="195"/>
        <end position="212"/>
    </location>
</feature>
<evidence type="ECO:0000256" key="7">
    <source>
        <dbReference type="SAM" id="Phobius"/>
    </source>
</evidence>
<evidence type="ECO:0000259" key="8">
    <source>
        <dbReference type="PROSITE" id="PS50850"/>
    </source>
</evidence>
<evidence type="ECO:0000256" key="1">
    <source>
        <dbReference type="ARBA" id="ARBA00004651"/>
    </source>
</evidence>
<feature type="transmembrane region" description="Helical" evidence="7">
    <location>
        <begin position="376"/>
        <end position="398"/>
    </location>
</feature>
<feature type="transmembrane region" description="Helical" evidence="7">
    <location>
        <begin position="18"/>
        <end position="39"/>
    </location>
</feature>
<feature type="transmembrane region" description="Helical" evidence="7">
    <location>
        <begin position="91"/>
        <end position="109"/>
    </location>
</feature>
<sequence>MATVSETSPVTVRRMVPILAASTVGTAIEWYDFFLYGFLSATVFPKLFFPELDPVAGTIASFTTNFVGFFARPLGGAFFGWFGDRVGRKSTLIATLLLMGIATALMGLLPGYGQIGLAAPLVLSVLRFLQGAGVGGEWGGSVLLSMEYGDDRRRGFWMSWPQTGVPLGLALAAIAVLGFQALFPGEAFLSIGWRIPFLLSVLLIFVGLYIRLRILETPAFRRVKETGRIAHVPLVEVFRHYWREIILSALVRSAEQAPFYLFTTFILSYGSKTLKVDSSVLYAGLIISALCSLVLMPTWSHLSDRFGRKRWYMIGCVLMALYAFPYFLLLETRLPVVVVLAMILSISFFHDWLYGPQAALISERFGTRLRYSGASLGYQLASITAGGPAPILATWLVANTRTYIGAGTPPYTLIAVFIIFMAVVSFISTALIGRELAGQAAVEEVGGESTEGPTLAAQAQ</sequence>
<dbReference type="AlphaFoldDB" id="A0A455T164"/>
<keyword evidence="5 7" id="KW-1133">Transmembrane helix</keyword>
<feature type="transmembrane region" description="Helical" evidence="7">
    <location>
        <begin position="410"/>
        <end position="432"/>
    </location>
</feature>
<feature type="transmembrane region" description="Helical" evidence="7">
    <location>
        <begin position="311"/>
        <end position="328"/>
    </location>
</feature>
<keyword evidence="4 7" id="KW-0812">Transmembrane</keyword>
<evidence type="ECO:0000256" key="2">
    <source>
        <dbReference type="ARBA" id="ARBA00022448"/>
    </source>
</evidence>
<proteinExistence type="predicted"/>
<evidence type="ECO:0000256" key="5">
    <source>
        <dbReference type="ARBA" id="ARBA00022989"/>
    </source>
</evidence>
<dbReference type="PROSITE" id="PS00217">
    <property type="entry name" value="SUGAR_TRANSPORT_2"/>
    <property type="match status" value="1"/>
</dbReference>
<dbReference type="EMBL" id="AP019377">
    <property type="protein sequence ID" value="BBH93101.1"/>
    <property type="molecule type" value="Genomic_DNA"/>
</dbReference>
<keyword evidence="6 7" id="KW-0472">Membrane</keyword>
<organism evidence="9">
    <name type="scientific">Thermogemmatispora argillosa</name>
    <dbReference type="NCBI Taxonomy" id="2045280"/>
    <lineage>
        <taxon>Bacteria</taxon>
        <taxon>Bacillati</taxon>
        <taxon>Chloroflexota</taxon>
        <taxon>Ktedonobacteria</taxon>
        <taxon>Thermogemmatisporales</taxon>
        <taxon>Thermogemmatisporaceae</taxon>
        <taxon>Thermogemmatispora</taxon>
    </lineage>
</organism>
<dbReference type="PANTHER" id="PTHR43045:SF1">
    <property type="entry name" value="SHIKIMATE TRANSPORTER"/>
    <property type="match status" value="1"/>
</dbReference>
<dbReference type="InterPro" id="IPR036259">
    <property type="entry name" value="MFS_trans_sf"/>
</dbReference>
<feature type="domain" description="Major facilitator superfamily (MFS) profile" evidence="8">
    <location>
        <begin position="18"/>
        <end position="437"/>
    </location>
</feature>